<organism evidence="1 2">
    <name type="scientific">Aromia moschata</name>
    <dbReference type="NCBI Taxonomy" id="1265417"/>
    <lineage>
        <taxon>Eukaryota</taxon>
        <taxon>Metazoa</taxon>
        <taxon>Ecdysozoa</taxon>
        <taxon>Arthropoda</taxon>
        <taxon>Hexapoda</taxon>
        <taxon>Insecta</taxon>
        <taxon>Pterygota</taxon>
        <taxon>Neoptera</taxon>
        <taxon>Endopterygota</taxon>
        <taxon>Coleoptera</taxon>
        <taxon>Polyphaga</taxon>
        <taxon>Cucujiformia</taxon>
        <taxon>Chrysomeloidea</taxon>
        <taxon>Cerambycidae</taxon>
        <taxon>Cerambycinae</taxon>
        <taxon>Callichromatini</taxon>
        <taxon>Aromia</taxon>
    </lineage>
</organism>
<reference evidence="1" key="1">
    <citation type="journal article" date="2023" name="Insect Mol. Biol.">
        <title>Genome sequencing provides insights into the evolution of gene families encoding plant cell wall-degrading enzymes in longhorned beetles.</title>
        <authorList>
            <person name="Shin N.R."/>
            <person name="Okamura Y."/>
            <person name="Kirsch R."/>
            <person name="Pauchet Y."/>
        </authorList>
    </citation>
    <scope>NUCLEOTIDE SEQUENCE</scope>
    <source>
        <strain evidence="1">AMC_N1</strain>
    </source>
</reference>
<sequence>MDVEEFEPILSDNDHYQDIDYDYSTYTNNDDIIKLFVPGVTELLKYPKPKSFMIKNNSINIDDSLKVSIGIVMITSNRV</sequence>
<accession>A0AAV8XY56</accession>
<gene>
    <name evidence="1" type="ORF">NQ318_011988</name>
</gene>
<protein>
    <submittedName>
        <fullName evidence="1">Uncharacterized protein</fullName>
    </submittedName>
</protein>
<name>A0AAV8XY56_9CUCU</name>
<dbReference type="AlphaFoldDB" id="A0AAV8XY56"/>
<evidence type="ECO:0000313" key="1">
    <source>
        <dbReference type="EMBL" id="KAJ8943776.1"/>
    </source>
</evidence>
<dbReference type="EMBL" id="JAPWTK010000277">
    <property type="protein sequence ID" value="KAJ8943776.1"/>
    <property type="molecule type" value="Genomic_DNA"/>
</dbReference>
<evidence type="ECO:0000313" key="2">
    <source>
        <dbReference type="Proteomes" id="UP001162162"/>
    </source>
</evidence>
<dbReference type="Proteomes" id="UP001162162">
    <property type="component" value="Unassembled WGS sequence"/>
</dbReference>
<keyword evidence="2" id="KW-1185">Reference proteome</keyword>
<proteinExistence type="predicted"/>
<comment type="caution">
    <text evidence="1">The sequence shown here is derived from an EMBL/GenBank/DDBJ whole genome shotgun (WGS) entry which is preliminary data.</text>
</comment>